<feature type="non-terminal residue" evidence="9">
    <location>
        <position position="1"/>
    </location>
</feature>
<dbReference type="PANTHER" id="PTHR20856">
    <property type="entry name" value="DNA-DIRECTED RNA POLYMERASE I SUBUNIT 2"/>
    <property type="match status" value="1"/>
</dbReference>
<dbReference type="OrthoDB" id="10248617at2759"/>
<evidence type="ECO:0000259" key="8">
    <source>
        <dbReference type="Pfam" id="PF00562"/>
    </source>
</evidence>
<dbReference type="PROSITE" id="PS01166">
    <property type="entry name" value="RNA_POL_BETA"/>
    <property type="match status" value="1"/>
</dbReference>
<dbReference type="GO" id="GO:0003677">
    <property type="term" value="F:DNA binding"/>
    <property type="evidence" value="ECO:0007669"/>
    <property type="project" value="InterPro"/>
</dbReference>
<keyword evidence="4" id="KW-0808">Transferase</keyword>
<dbReference type="GO" id="GO:0003899">
    <property type="term" value="F:DNA-directed RNA polymerase activity"/>
    <property type="evidence" value="ECO:0007669"/>
    <property type="project" value="UniProtKB-EC"/>
</dbReference>
<feature type="non-terminal residue" evidence="9">
    <location>
        <position position="261"/>
    </location>
</feature>
<dbReference type="Pfam" id="PF00562">
    <property type="entry name" value="RNA_pol_Rpb2_6"/>
    <property type="match status" value="1"/>
</dbReference>
<feature type="domain" description="DNA-directed RNA polymerase subunit 2 hybrid-binding" evidence="8">
    <location>
        <begin position="75"/>
        <end position="249"/>
    </location>
</feature>
<dbReference type="Proteomes" id="UP000051530">
    <property type="component" value="Unassembled WGS sequence"/>
</dbReference>
<proteinExistence type="inferred from homology"/>
<evidence type="ECO:0000256" key="3">
    <source>
        <dbReference type="ARBA" id="ARBA00022478"/>
    </source>
</evidence>
<sequence length="261" mass="29331">NSFKGSLKRSNDLEISAKDIKKDIKKTRNHNSNALNQNINDSKHDAKNQNSKDPNIKNYQVDTKNPEQSDVTNLNSSENKSVDKTLNTTEPVKKTTSNRKNDDGIVSPGDIVRNDCLVNKKRPNGSNSSLFTKSLDQRHVHSVLRYNNLIKIKLRETRAPIIGDKFSSRHGQKGVVGRILSFTDLPFNTDGLIPDLIMNPHGFPSRMTVGKIKEMIVGLLGLKIGKRMSCMPFSSNSITYKEIYDCLDDSFKQGAFYQGEF</sequence>
<evidence type="ECO:0000256" key="7">
    <source>
        <dbReference type="SAM" id="MobiDB-lite"/>
    </source>
</evidence>
<dbReference type="SUPFAM" id="SSF64484">
    <property type="entry name" value="beta and beta-prime subunits of DNA dependent RNA-polymerase"/>
    <property type="match status" value="1"/>
</dbReference>
<keyword evidence="3" id="KW-0240">DNA-directed RNA polymerase</keyword>
<keyword evidence="5" id="KW-0548">Nucleotidyltransferase</keyword>
<dbReference type="GO" id="GO:0006351">
    <property type="term" value="P:DNA-templated transcription"/>
    <property type="evidence" value="ECO:0007669"/>
    <property type="project" value="InterPro"/>
</dbReference>
<evidence type="ECO:0000256" key="2">
    <source>
        <dbReference type="ARBA" id="ARBA00012418"/>
    </source>
</evidence>
<feature type="compositionally biased region" description="Polar residues" evidence="7">
    <location>
        <begin position="30"/>
        <end position="40"/>
    </location>
</feature>
<comment type="caution">
    <text evidence="9">The sequence shown here is derived from an EMBL/GenBank/DDBJ whole genome shotgun (WGS) entry which is preliminary data.</text>
</comment>
<dbReference type="EC" id="2.7.7.6" evidence="2"/>
<dbReference type="EMBL" id="LGUB01001291">
    <property type="protein sequence ID" value="KRH92020.1"/>
    <property type="molecule type" value="Genomic_DNA"/>
</dbReference>
<reference evidence="9 10" key="1">
    <citation type="submission" date="2015-07" db="EMBL/GenBank/DDBJ databases">
        <title>The genome of Pseudoloma neurophilia, a relevant intracellular parasite of the zebrafish.</title>
        <authorList>
            <person name="Ndikumana S."/>
            <person name="Pelin A."/>
            <person name="Sanders J."/>
            <person name="Corradi N."/>
        </authorList>
    </citation>
    <scope>NUCLEOTIDE SEQUENCE [LARGE SCALE GENOMIC DNA]</scope>
    <source>
        <strain evidence="9 10">MK1</strain>
    </source>
</reference>
<dbReference type="InterPro" id="IPR037033">
    <property type="entry name" value="DNA-dir_RNAP_su2_hyb_sf"/>
</dbReference>
<dbReference type="InterPro" id="IPR007121">
    <property type="entry name" value="RNA_pol_bsu_CS"/>
</dbReference>
<dbReference type="VEuPathDB" id="MicrosporidiaDB:M153_14067000783"/>
<evidence type="ECO:0000256" key="4">
    <source>
        <dbReference type="ARBA" id="ARBA00022679"/>
    </source>
</evidence>
<dbReference type="GO" id="GO:0032549">
    <property type="term" value="F:ribonucleoside binding"/>
    <property type="evidence" value="ECO:0007669"/>
    <property type="project" value="InterPro"/>
</dbReference>
<evidence type="ECO:0000256" key="5">
    <source>
        <dbReference type="ARBA" id="ARBA00022695"/>
    </source>
</evidence>
<feature type="region of interest" description="Disordered" evidence="7">
    <location>
        <begin position="23"/>
        <end position="111"/>
    </location>
</feature>
<evidence type="ECO:0000313" key="10">
    <source>
        <dbReference type="Proteomes" id="UP000051530"/>
    </source>
</evidence>
<dbReference type="InterPro" id="IPR015712">
    <property type="entry name" value="DNA-dir_RNA_pol_su2"/>
</dbReference>
<gene>
    <name evidence="9" type="ORF">M153_14067000783</name>
</gene>
<dbReference type="AlphaFoldDB" id="A0A0R0LYA1"/>
<feature type="compositionally biased region" description="Polar residues" evidence="7">
    <location>
        <begin position="48"/>
        <end position="90"/>
    </location>
</feature>
<evidence type="ECO:0000256" key="1">
    <source>
        <dbReference type="ARBA" id="ARBA00006835"/>
    </source>
</evidence>
<dbReference type="InterPro" id="IPR014724">
    <property type="entry name" value="RNA_pol_RPB2_OB-fold"/>
</dbReference>
<evidence type="ECO:0000256" key="6">
    <source>
        <dbReference type="ARBA" id="ARBA00023163"/>
    </source>
</evidence>
<organism evidence="9 10">
    <name type="scientific">Pseudoloma neurophilia</name>
    <dbReference type="NCBI Taxonomy" id="146866"/>
    <lineage>
        <taxon>Eukaryota</taxon>
        <taxon>Fungi</taxon>
        <taxon>Fungi incertae sedis</taxon>
        <taxon>Microsporidia</taxon>
        <taxon>Pseudoloma</taxon>
    </lineage>
</organism>
<keyword evidence="6" id="KW-0804">Transcription</keyword>
<dbReference type="Gene3D" id="2.40.50.150">
    <property type="match status" value="1"/>
</dbReference>
<accession>A0A0R0LYA1</accession>
<dbReference type="InterPro" id="IPR007120">
    <property type="entry name" value="DNA-dir_RNAP_su2_dom"/>
</dbReference>
<dbReference type="GO" id="GO:0000428">
    <property type="term" value="C:DNA-directed RNA polymerase complex"/>
    <property type="evidence" value="ECO:0007669"/>
    <property type="project" value="UniProtKB-KW"/>
</dbReference>
<comment type="similarity">
    <text evidence="1">Belongs to the RNA polymerase beta chain family.</text>
</comment>
<protein>
    <recommendedName>
        <fullName evidence="2">DNA-directed RNA polymerase</fullName>
        <ecNumber evidence="2">2.7.7.6</ecNumber>
    </recommendedName>
</protein>
<evidence type="ECO:0000313" key="9">
    <source>
        <dbReference type="EMBL" id="KRH92020.1"/>
    </source>
</evidence>
<name>A0A0R0LYA1_9MICR</name>
<dbReference type="Gene3D" id="2.40.270.10">
    <property type="entry name" value="DNA-directed RNA polymerase, subunit 2, domain 6"/>
    <property type="match status" value="1"/>
</dbReference>
<keyword evidence="10" id="KW-1185">Reference proteome</keyword>